<dbReference type="AlphaFoldDB" id="A0A024P3I0"/>
<feature type="domain" description="YknX-like C-terminal permuted SH3-like" evidence="4">
    <location>
        <begin position="373"/>
        <end position="439"/>
    </location>
</feature>
<comment type="caution">
    <text evidence="5">The sequence shown here is derived from an EMBL/GenBank/DDBJ whole genome shotgun (WGS) entry which is preliminary data.</text>
</comment>
<proteinExistence type="inferred from homology"/>
<dbReference type="EMBL" id="CCDI010000001">
    <property type="protein sequence ID" value="CDQ23070.1"/>
    <property type="molecule type" value="Genomic_DNA"/>
</dbReference>
<name>A0A024P3I0_9BACI</name>
<dbReference type="GO" id="GO:1990281">
    <property type="term" value="C:efflux pump complex"/>
    <property type="evidence" value="ECO:0007669"/>
    <property type="project" value="TreeGrafter"/>
</dbReference>
<dbReference type="InterPro" id="IPR058625">
    <property type="entry name" value="MdtA-like_BSH"/>
</dbReference>
<sequence length="444" mass="48013">MKRLFLMAVVLFFVTACNQEETNKKIEERITPVKVESVKKEDFVVERKLVARATAADTSPIAPETPGELATLNVAKGDRVEKGETLAVVRPGGDADSQVELQQIAVRQAETQLENAKISKQQAAEGVENAKEQVNLAKQASKSEASQTAQASETAKQQYEQAQQIADETKKLADEGTIPDALYQQAQNRADQAYAQYQQLSGEKPQSSSAVAQAEAQVNQAEQQLEQARVAEEQAELQLEQANVQLNQAQEQAENEAITAPVTGEVSTLDADEGDMVTNQQPFATIVSLNPMTIAASVTAEQLSLFTKGQELEVDLPSLEEQVKSTVSYVSSVPDDTGLYPVEATVENGDEKIKPGMMASFLLPENVVEDTLIVPTDSVVEENGETFVYQVVEEKAVRVAVSVTESQTDFTAVSGDLPEEATVVTTGQLTLSDGDKVTIMEEDS</sequence>
<dbReference type="NCBIfam" id="TIGR01730">
    <property type="entry name" value="RND_mfp"/>
    <property type="match status" value="1"/>
</dbReference>
<dbReference type="RefSeq" id="WP_035507684.1">
    <property type="nucleotide sequence ID" value="NZ_CCDH010000001.1"/>
</dbReference>
<gene>
    <name evidence="5" type="ORF">BN983_01289</name>
</gene>
<keyword evidence="6" id="KW-1185">Reference proteome</keyword>
<dbReference type="InterPro" id="IPR058637">
    <property type="entry name" value="YknX-like_C"/>
</dbReference>
<dbReference type="Pfam" id="PF25917">
    <property type="entry name" value="BSH_RND"/>
    <property type="match status" value="1"/>
</dbReference>
<dbReference type="Gene3D" id="2.40.50.100">
    <property type="match status" value="1"/>
</dbReference>
<evidence type="ECO:0000313" key="6">
    <source>
        <dbReference type="Proteomes" id="UP000028868"/>
    </source>
</evidence>
<feature type="domain" description="Multidrug resistance protein MdtA-like barrel-sandwich hybrid" evidence="3">
    <location>
        <begin position="61"/>
        <end position="287"/>
    </location>
</feature>
<dbReference type="Gene3D" id="2.40.30.170">
    <property type="match status" value="1"/>
</dbReference>
<reference evidence="6" key="1">
    <citation type="submission" date="2014-03" db="EMBL/GenBank/DDBJ databases">
        <authorList>
            <person name="Urmite Genomes U."/>
        </authorList>
    </citation>
    <scope>NUCLEOTIDE SEQUENCE [LARGE SCALE GENOMIC DNA]</scope>
    <source>
        <strain evidence="6">HD-03</strain>
    </source>
</reference>
<dbReference type="Pfam" id="PF25989">
    <property type="entry name" value="YknX_C"/>
    <property type="match status" value="1"/>
</dbReference>
<organism evidence="5 6">
    <name type="scientific">Halobacillus karajensis</name>
    <dbReference type="NCBI Taxonomy" id="195088"/>
    <lineage>
        <taxon>Bacteria</taxon>
        <taxon>Bacillati</taxon>
        <taxon>Bacillota</taxon>
        <taxon>Bacilli</taxon>
        <taxon>Bacillales</taxon>
        <taxon>Bacillaceae</taxon>
        <taxon>Halobacillus</taxon>
    </lineage>
</organism>
<dbReference type="InterPro" id="IPR006143">
    <property type="entry name" value="RND_pump_MFP"/>
</dbReference>
<evidence type="ECO:0000259" key="3">
    <source>
        <dbReference type="Pfam" id="PF25917"/>
    </source>
</evidence>
<dbReference type="SUPFAM" id="SSF111369">
    <property type="entry name" value="HlyD-like secretion proteins"/>
    <property type="match status" value="1"/>
</dbReference>
<dbReference type="PROSITE" id="PS51257">
    <property type="entry name" value="PROKAR_LIPOPROTEIN"/>
    <property type="match status" value="1"/>
</dbReference>
<protein>
    <submittedName>
        <fullName evidence="5">Copper/silver efflux system membrane fusion protein CusB</fullName>
    </submittedName>
</protein>
<evidence type="ECO:0000313" key="5">
    <source>
        <dbReference type="EMBL" id="CDQ23070.1"/>
    </source>
</evidence>
<evidence type="ECO:0000256" key="2">
    <source>
        <dbReference type="SAM" id="MobiDB-lite"/>
    </source>
</evidence>
<dbReference type="Proteomes" id="UP000028868">
    <property type="component" value="Unassembled WGS sequence"/>
</dbReference>
<comment type="similarity">
    <text evidence="1">Belongs to the membrane fusion protein (MFP) (TC 8.A.1) family.</text>
</comment>
<reference evidence="5 6" key="2">
    <citation type="submission" date="2014-05" db="EMBL/GenBank/DDBJ databases">
        <title>Draft genome sequence of Halobacillus karajensis HK-03.</title>
        <authorList>
            <person name="Khelaifia S."/>
            <person name="Croce O."/>
            <person name="Lagier J.C."/>
            <person name="Raoult D."/>
        </authorList>
    </citation>
    <scope>NUCLEOTIDE SEQUENCE [LARGE SCALE GENOMIC DNA]</scope>
    <source>
        <strain evidence="5 6">HD-03</strain>
    </source>
</reference>
<dbReference type="PANTHER" id="PTHR30469">
    <property type="entry name" value="MULTIDRUG RESISTANCE PROTEIN MDTA"/>
    <property type="match status" value="1"/>
</dbReference>
<accession>A0A024P3I0</accession>
<evidence type="ECO:0000259" key="4">
    <source>
        <dbReference type="Pfam" id="PF25989"/>
    </source>
</evidence>
<evidence type="ECO:0000256" key="1">
    <source>
        <dbReference type="ARBA" id="ARBA00009477"/>
    </source>
</evidence>
<dbReference type="Gene3D" id="2.40.420.20">
    <property type="match status" value="1"/>
</dbReference>
<dbReference type="GO" id="GO:0015562">
    <property type="term" value="F:efflux transmembrane transporter activity"/>
    <property type="evidence" value="ECO:0007669"/>
    <property type="project" value="TreeGrafter"/>
</dbReference>
<feature type="region of interest" description="Disordered" evidence="2">
    <location>
        <begin position="137"/>
        <end position="158"/>
    </location>
</feature>